<keyword evidence="4" id="KW-1185">Reference proteome</keyword>
<reference evidence="3 4" key="1">
    <citation type="submission" date="2016-10" db="EMBL/GenBank/DDBJ databases">
        <authorList>
            <person name="Varghese N."/>
            <person name="Submissions S."/>
        </authorList>
    </citation>
    <scope>NUCLEOTIDE SEQUENCE [LARGE SCALE GENOMIC DNA]</scope>
    <source>
        <strain evidence="3 4">DSM 21822</strain>
    </source>
</reference>
<feature type="domain" description="IstB-like ATP-binding" evidence="2">
    <location>
        <begin position="31"/>
        <end position="134"/>
    </location>
</feature>
<dbReference type="AlphaFoldDB" id="A0A1I4G5M3"/>
<gene>
    <name evidence="3" type="ORF">SAMN04488498_1892</name>
</gene>
<dbReference type="EMBL" id="FOSL01000089">
    <property type="protein sequence ID" value="SFL25304.1"/>
    <property type="molecule type" value="Genomic_DNA"/>
</dbReference>
<dbReference type="SUPFAM" id="SSF52540">
    <property type="entry name" value="P-loop containing nucleoside triphosphate hydrolases"/>
    <property type="match status" value="1"/>
</dbReference>
<evidence type="ECO:0000313" key="3">
    <source>
        <dbReference type="EMBL" id="SFL25304.1"/>
    </source>
</evidence>
<dbReference type="CDD" id="cd00009">
    <property type="entry name" value="AAA"/>
    <property type="match status" value="1"/>
</dbReference>
<proteinExistence type="predicted"/>
<dbReference type="GO" id="GO:0006260">
    <property type="term" value="P:DNA replication"/>
    <property type="evidence" value="ECO:0007669"/>
    <property type="project" value="TreeGrafter"/>
</dbReference>
<dbReference type="Pfam" id="PF01695">
    <property type="entry name" value="IstB_IS21"/>
    <property type="match status" value="1"/>
</dbReference>
<accession>A0A1I4G5M3</accession>
<dbReference type="PANTHER" id="PTHR30050:SF4">
    <property type="entry name" value="ATP-BINDING PROTEIN RV3427C IN INSERTION SEQUENCE-RELATED"/>
    <property type="match status" value="1"/>
</dbReference>
<dbReference type="InterPro" id="IPR002611">
    <property type="entry name" value="IstB_ATP-bd"/>
</dbReference>
<feature type="non-terminal residue" evidence="3">
    <location>
        <position position="1"/>
    </location>
</feature>
<evidence type="ECO:0000259" key="2">
    <source>
        <dbReference type="Pfam" id="PF01695"/>
    </source>
</evidence>
<evidence type="ECO:0000256" key="1">
    <source>
        <dbReference type="SAM" id="MobiDB-lite"/>
    </source>
</evidence>
<dbReference type="Proteomes" id="UP000323300">
    <property type="component" value="Unassembled WGS sequence"/>
</dbReference>
<feature type="region of interest" description="Disordered" evidence="1">
    <location>
        <begin position="1"/>
        <end position="31"/>
    </location>
</feature>
<name>A0A1I4G5M3_9HYPH</name>
<sequence>RKSPRPNADERRNGQSSLPRHPDNGHYEPSPPGVGKSWLACALGHKACREDFSVAYHRIPRLFATLALARGDGRYGRILKQLAKTDLLILDDWGPEKLNDDQRRDVLEIIEDRYERRSTIVTSQLPLDHWYEIIATQLWPMPSWTASFTTPIASISPVKACENSARQERLIQRKLDRKRNPIQTSTRPRISPKNGRLQIGTPAGMKSE</sequence>
<protein>
    <submittedName>
        <fullName evidence="3">IstB-like ATP binding protein</fullName>
    </submittedName>
</protein>
<dbReference type="Gene3D" id="3.40.50.300">
    <property type="entry name" value="P-loop containing nucleotide triphosphate hydrolases"/>
    <property type="match status" value="1"/>
</dbReference>
<organism evidence="3 4">
    <name type="scientific">Neomesorhizobium albiziae</name>
    <dbReference type="NCBI Taxonomy" id="335020"/>
    <lineage>
        <taxon>Bacteria</taxon>
        <taxon>Pseudomonadati</taxon>
        <taxon>Pseudomonadota</taxon>
        <taxon>Alphaproteobacteria</taxon>
        <taxon>Hyphomicrobiales</taxon>
        <taxon>Phyllobacteriaceae</taxon>
        <taxon>Neomesorhizobium</taxon>
    </lineage>
</organism>
<dbReference type="InterPro" id="IPR027417">
    <property type="entry name" value="P-loop_NTPase"/>
</dbReference>
<feature type="region of interest" description="Disordered" evidence="1">
    <location>
        <begin position="172"/>
        <end position="208"/>
    </location>
</feature>
<evidence type="ECO:0000313" key="4">
    <source>
        <dbReference type="Proteomes" id="UP000323300"/>
    </source>
</evidence>
<dbReference type="GO" id="GO:0005524">
    <property type="term" value="F:ATP binding"/>
    <property type="evidence" value="ECO:0007669"/>
    <property type="project" value="InterPro"/>
</dbReference>
<dbReference type="PANTHER" id="PTHR30050">
    <property type="entry name" value="CHROMOSOMAL REPLICATION INITIATOR PROTEIN DNAA"/>
    <property type="match status" value="1"/>
</dbReference>